<dbReference type="SUPFAM" id="SSF53448">
    <property type="entry name" value="Nucleotide-diphospho-sugar transferases"/>
    <property type="match status" value="1"/>
</dbReference>
<dbReference type="Gene3D" id="3.90.550.10">
    <property type="entry name" value="Spore Coat Polysaccharide Biosynthesis Protein SpsA, Chain A"/>
    <property type="match status" value="1"/>
</dbReference>
<name>A0A7C9N9L7_9BACT</name>
<dbReference type="InterPro" id="IPR001173">
    <property type="entry name" value="Glyco_trans_2-like"/>
</dbReference>
<comment type="caution">
    <text evidence="2">The sequence shown here is derived from an EMBL/GenBank/DDBJ whole genome shotgun (WGS) entry which is preliminary data.</text>
</comment>
<gene>
    <name evidence="2" type="ORF">D1639_09555</name>
</gene>
<evidence type="ECO:0000313" key="2">
    <source>
        <dbReference type="EMBL" id="NBI35265.1"/>
    </source>
</evidence>
<keyword evidence="2" id="KW-0808">Transferase</keyword>
<sequence>METAETDRWLIDDAQAPDQRASQPTITYAIPCFNSAAYMDKCIESLLATAGGKDDIEILIVDDGSAKDDTAEKADAWEASHPGIVRALHKPNGGHGSAVNMGMRNARGVYFKVVDSDDWLDKAAMEPIMAYLRAQRDLQDKTDMVIGNYVYEKVHENQRTVMHYRNVFPEGRRFTWEECGHFSQSQYLLMHSVIYRTEMLRGIGLTLPEHCFYVDNIFVYVPLPHVRSLYYLDVDMYRYFIGREDQSVNESVMMGRIDQQLRVTRTMIDAVQLPSDVPVHKLERYMENYLSMMMCICSIFLRMIDTDEAEDKREDIWLYLKEHNPDVYRRVRRSVLNASTNLPTELGRRLGITGYRLAQRIFKFN</sequence>
<protein>
    <submittedName>
        <fullName evidence="2">Glycosyltransferase family 2 protein</fullName>
    </submittedName>
</protein>
<feature type="domain" description="Glycosyltransferase 2-like" evidence="1">
    <location>
        <begin position="29"/>
        <end position="185"/>
    </location>
</feature>
<proteinExistence type="predicted"/>
<dbReference type="PANTHER" id="PTHR22916:SF3">
    <property type="entry name" value="UDP-GLCNAC:BETAGAL BETA-1,3-N-ACETYLGLUCOSAMINYLTRANSFERASE-LIKE PROTEIN 1"/>
    <property type="match status" value="1"/>
</dbReference>
<dbReference type="InterPro" id="IPR029044">
    <property type="entry name" value="Nucleotide-diphossugar_trans"/>
</dbReference>
<dbReference type="PANTHER" id="PTHR22916">
    <property type="entry name" value="GLYCOSYLTRANSFERASE"/>
    <property type="match status" value="1"/>
</dbReference>
<organism evidence="2">
    <name type="scientific">Muribaculaceae bacterium Z82</name>
    <dbReference type="NCBI Taxonomy" id="2304548"/>
    <lineage>
        <taxon>Bacteria</taxon>
        <taxon>Pseudomonadati</taxon>
        <taxon>Bacteroidota</taxon>
        <taxon>Bacteroidia</taxon>
        <taxon>Bacteroidales</taxon>
        <taxon>Muribaculaceae</taxon>
    </lineage>
</organism>
<dbReference type="GO" id="GO:0016758">
    <property type="term" value="F:hexosyltransferase activity"/>
    <property type="evidence" value="ECO:0007669"/>
    <property type="project" value="UniProtKB-ARBA"/>
</dbReference>
<accession>A0A7C9N9L7</accession>
<dbReference type="CDD" id="cd00761">
    <property type="entry name" value="Glyco_tranf_GTA_type"/>
    <property type="match status" value="1"/>
</dbReference>
<reference evidence="2" key="1">
    <citation type="submission" date="2018-08" db="EMBL/GenBank/DDBJ databases">
        <title>Murine metabolic-syndrome-specific gut microbial biobank.</title>
        <authorList>
            <person name="Liu C."/>
        </authorList>
    </citation>
    <scope>NUCLEOTIDE SEQUENCE [LARGE SCALE GENOMIC DNA]</scope>
    <source>
        <strain evidence="2">Z82</strain>
    </source>
</reference>
<dbReference type="EMBL" id="QWKH01000094">
    <property type="protein sequence ID" value="NBI35265.1"/>
    <property type="molecule type" value="Genomic_DNA"/>
</dbReference>
<evidence type="ECO:0000259" key="1">
    <source>
        <dbReference type="Pfam" id="PF00535"/>
    </source>
</evidence>
<dbReference type="AlphaFoldDB" id="A0A7C9N9L7"/>
<dbReference type="Pfam" id="PF00535">
    <property type="entry name" value="Glycos_transf_2"/>
    <property type="match status" value="1"/>
</dbReference>